<dbReference type="AlphaFoldDB" id="A0A9P1I7R0"/>
<name>A0A9P1I7R0_9PELO</name>
<accession>A0A9P1I7R0</accession>
<proteinExistence type="predicted"/>
<dbReference type="OrthoDB" id="5872406at2759"/>
<keyword evidence="3" id="KW-1185">Reference proteome</keyword>
<evidence type="ECO:0000313" key="2">
    <source>
        <dbReference type="EMBL" id="CAI5439922.1"/>
    </source>
</evidence>
<reference evidence="2" key="1">
    <citation type="submission" date="2022-11" db="EMBL/GenBank/DDBJ databases">
        <authorList>
            <person name="Kikuchi T."/>
        </authorList>
    </citation>
    <scope>NUCLEOTIDE SEQUENCE</scope>
    <source>
        <strain evidence="2">PS1010</strain>
    </source>
</reference>
<feature type="signal peptide" evidence="1">
    <location>
        <begin position="1"/>
        <end position="25"/>
    </location>
</feature>
<gene>
    <name evidence="2" type="ORF">CAMP_LOCUS2559</name>
</gene>
<feature type="chain" id="PRO_5040260129" evidence="1">
    <location>
        <begin position="26"/>
        <end position="287"/>
    </location>
</feature>
<evidence type="ECO:0000313" key="3">
    <source>
        <dbReference type="Proteomes" id="UP001152747"/>
    </source>
</evidence>
<organism evidence="2 3">
    <name type="scientific">Caenorhabditis angaria</name>
    <dbReference type="NCBI Taxonomy" id="860376"/>
    <lineage>
        <taxon>Eukaryota</taxon>
        <taxon>Metazoa</taxon>
        <taxon>Ecdysozoa</taxon>
        <taxon>Nematoda</taxon>
        <taxon>Chromadorea</taxon>
        <taxon>Rhabditida</taxon>
        <taxon>Rhabditina</taxon>
        <taxon>Rhabditomorpha</taxon>
        <taxon>Rhabditoidea</taxon>
        <taxon>Rhabditidae</taxon>
        <taxon>Peloderinae</taxon>
        <taxon>Caenorhabditis</taxon>
    </lineage>
</organism>
<protein>
    <submittedName>
        <fullName evidence="2">Uncharacterized protein</fullName>
    </submittedName>
</protein>
<evidence type="ECO:0000256" key="1">
    <source>
        <dbReference type="SAM" id="SignalP"/>
    </source>
</evidence>
<sequence>MINNFPLLSACVIILAAVFPRGTDAFFCVDSAKGWCETNDMWGYCMLNKTVGSWQCDSGETCGKKDAIKNRKVNGCTKDLCCCNTGDGCSLAFIKLAEEHGQKCLNQNEAPNSDPEHFRDCDDPYCYSFLVSEEEGGQTTASRGCYHRSLLKHQMFLKEDKNYQNNTKWKETERLFSIPTCQEILSQTEKSAGNSNSSSVSQCVDFSWEQLEDPEDPTSDQIPMKGRLCCCEGGALCNSNHGWADNGVSLPELQQMIQDSKSNSTPFATSSTTVLFVFFLACTFKFF</sequence>
<keyword evidence="1" id="KW-0732">Signal</keyword>
<dbReference type="EMBL" id="CANHGI010000001">
    <property type="protein sequence ID" value="CAI5439922.1"/>
    <property type="molecule type" value="Genomic_DNA"/>
</dbReference>
<comment type="caution">
    <text evidence="2">The sequence shown here is derived from an EMBL/GenBank/DDBJ whole genome shotgun (WGS) entry which is preliminary data.</text>
</comment>
<dbReference type="Proteomes" id="UP001152747">
    <property type="component" value="Unassembled WGS sequence"/>
</dbReference>